<protein>
    <recommendedName>
        <fullName evidence="2">histidine kinase</fullName>
        <ecNumber evidence="2">2.7.13.3</ecNumber>
    </recommendedName>
</protein>
<evidence type="ECO:0000256" key="3">
    <source>
        <dbReference type="ARBA" id="ARBA00022553"/>
    </source>
</evidence>
<dbReference type="GO" id="GO:0004673">
    <property type="term" value="F:protein histidine kinase activity"/>
    <property type="evidence" value="ECO:0007669"/>
    <property type="project" value="UniProtKB-EC"/>
</dbReference>
<dbReference type="InterPro" id="IPR011102">
    <property type="entry name" value="Sig_transdc_His_kinase_HWE"/>
</dbReference>
<keyword evidence="4" id="KW-0808">Transferase</keyword>
<dbReference type="SMART" id="SM00911">
    <property type="entry name" value="HWE_HK"/>
    <property type="match status" value="1"/>
</dbReference>
<gene>
    <name evidence="9" type="ORF">GGR24_000643</name>
</gene>
<evidence type="ECO:0000256" key="5">
    <source>
        <dbReference type="ARBA" id="ARBA00022741"/>
    </source>
</evidence>
<dbReference type="PANTHER" id="PTHR41523:SF7">
    <property type="entry name" value="HISTIDINE KINASE"/>
    <property type="match status" value="1"/>
</dbReference>
<evidence type="ECO:0000313" key="9">
    <source>
        <dbReference type="EMBL" id="MBB3972010.1"/>
    </source>
</evidence>
<evidence type="ECO:0000256" key="7">
    <source>
        <dbReference type="ARBA" id="ARBA00022840"/>
    </source>
</evidence>
<keyword evidence="3" id="KW-0597">Phosphoprotein</keyword>
<dbReference type="Pfam" id="PF07536">
    <property type="entry name" value="HWE_HK"/>
    <property type="match status" value="1"/>
</dbReference>
<dbReference type="GO" id="GO:0005524">
    <property type="term" value="F:ATP binding"/>
    <property type="evidence" value="ECO:0007669"/>
    <property type="project" value="UniProtKB-KW"/>
</dbReference>
<dbReference type="RefSeq" id="WP_183393836.1">
    <property type="nucleotide sequence ID" value="NZ_JACIDR010000001.1"/>
</dbReference>
<comment type="caution">
    <text evidence="9">The sequence shown here is derived from an EMBL/GenBank/DDBJ whole genome shotgun (WGS) entry which is preliminary data.</text>
</comment>
<evidence type="ECO:0000256" key="4">
    <source>
        <dbReference type="ARBA" id="ARBA00022679"/>
    </source>
</evidence>
<keyword evidence="5" id="KW-0547">Nucleotide-binding</keyword>
<evidence type="ECO:0000256" key="6">
    <source>
        <dbReference type="ARBA" id="ARBA00022777"/>
    </source>
</evidence>
<evidence type="ECO:0000256" key="1">
    <source>
        <dbReference type="ARBA" id="ARBA00000085"/>
    </source>
</evidence>
<name>A0A7W6CVR1_9HYPH</name>
<reference evidence="9 10" key="1">
    <citation type="submission" date="2020-08" db="EMBL/GenBank/DDBJ databases">
        <title>Genomic Encyclopedia of Type Strains, Phase IV (KMG-IV): sequencing the most valuable type-strain genomes for metagenomic binning, comparative biology and taxonomic classification.</title>
        <authorList>
            <person name="Goeker M."/>
        </authorList>
    </citation>
    <scope>NUCLEOTIDE SEQUENCE [LARGE SCALE GENOMIC DNA]</scope>
    <source>
        <strain evidence="9 10">DSM 25481</strain>
    </source>
</reference>
<dbReference type="AlphaFoldDB" id="A0A7W6CVR1"/>
<comment type="catalytic activity">
    <reaction evidence="1">
        <text>ATP + protein L-histidine = ADP + protein N-phospho-L-histidine.</text>
        <dbReference type="EC" id="2.7.13.3"/>
    </reaction>
</comment>
<dbReference type="InterPro" id="IPR036890">
    <property type="entry name" value="HATPase_C_sf"/>
</dbReference>
<organism evidence="9 10">
    <name type="scientific">Hansschlegelia beijingensis</name>
    <dbReference type="NCBI Taxonomy" id="1133344"/>
    <lineage>
        <taxon>Bacteria</taxon>
        <taxon>Pseudomonadati</taxon>
        <taxon>Pseudomonadota</taxon>
        <taxon>Alphaproteobacteria</taxon>
        <taxon>Hyphomicrobiales</taxon>
        <taxon>Methylopilaceae</taxon>
        <taxon>Hansschlegelia</taxon>
    </lineage>
</organism>
<proteinExistence type="predicted"/>
<dbReference type="Gene3D" id="3.30.565.10">
    <property type="entry name" value="Histidine kinase-like ATPase, C-terminal domain"/>
    <property type="match status" value="1"/>
</dbReference>
<keyword evidence="10" id="KW-1185">Reference proteome</keyword>
<sequence>MAGMFPDEGRESPRHRARNLLALVQALAEASRPGESLEDYRSRLGRRLAALARAESLLPEREGEQAPSVGRLVRGELASWGLGEDSRVALAGPVAPIRPRAVRMLALALHELAANAAEHGALARDGGGLAISWERKGGHVVIEWRETCASASPDAPRGFGRELIEEGLPHQLGATVDYRLGPEGLICRIVAQIAAD</sequence>
<dbReference type="Proteomes" id="UP000528964">
    <property type="component" value="Unassembled WGS sequence"/>
</dbReference>
<dbReference type="PANTHER" id="PTHR41523">
    <property type="entry name" value="TWO-COMPONENT SYSTEM SENSOR PROTEIN"/>
    <property type="match status" value="1"/>
</dbReference>
<dbReference type="EC" id="2.7.13.3" evidence="2"/>
<feature type="domain" description="Signal transduction histidine kinase HWE region" evidence="8">
    <location>
        <begin position="14"/>
        <end position="94"/>
    </location>
</feature>
<accession>A0A7W6CVR1</accession>
<evidence type="ECO:0000256" key="2">
    <source>
        <dbReference type="ARBA" id="ARBA00012438"/>
    </source>
</evidence>
<keyword evidence="6 9" id="KW-0418">Kinase</keyword>
<dbReference type="EMBL" id="JACIDR010000001">
    <property type="protein sequence ID" value="MBB3972010.1"/>
    <property type="molecule type" value="Genomic_DNA"/>
</dbReference>
<evidence type="ECO:0000259" key="8">
    <source>
        <dbReference type="SMART" id="SM00911"/>
    </source>
</evidence>
<evidence type="ECO:0000313" key="10">
    <source>
        <dbReference type="Proteomes" id="UP000528964"/>
    </source>
</evidence>
<keyword evidence="7" id="KW-0067">ATP-binding</keyword>